<protein>
    <submittedName>
        <fullName evidence="1">Uncharacterized protein</fullName>
    </submittedName>
</protein>
<reference evidence="1" key="1">
    <citation type="submission" date="2023-06" db="EMBL/GenBank/DDBJ databases">
        <title>Genome-scale phylogeny and comparative genomics of the fungal order Sordariales.</title>
        <authorList>
            <consortium name="Lawrence Berkeley National Laboratory"/>
            <person name="Hensen N."/>
            <person name="Bonometti L."/>
            <person name="Westerberg I."/>
            <person name="Brannstrom I.O."/>
            <person name="Guillou S."/>
            <person name="Cros-Aarteil S."/>
            <person name="Calhoun S."/>
            <person name="Haridas S."/>
            <person name="Kuo A."/>
            <person name="Mondo S."/>
            <person name="Pangilinan J."/>
            <person name="Riley R."/>
            <person name="Labutti K."/>
            <person name="Andreopoulos B."/>
            <person name="Lipzen A."/>
            <person name="Chen C."/>
            <person name="Yanf M."/>
            <person name="Daum C."/>
            <person name="Ng V."/>
            <person name="Clum A."/>
            <person name="Steindorff A."/>
            <person name="Ohm R."/>
            <person name="Martin F."/>
            <person name="Silar P."/>
            <person name="Natvig D."/>
            <person name="Lalanne C."/>
            <person name="Gautier V."/>
            <person name="Ament-Velasquez S.L."/>
            <person name="Kruys A."/>
            <person name="Hutchinson M.I."/>
            <person name="Powell A.J."/>
            <person name="Barry K."/>
            <person name="Miller A.N."/>
            <person name="Grigoriev I.V."/>
            <person name="Debuchy R."/>
            <person name="Gladieux P."/>
            <person name="Thoren M.H."/>
            <person name="Johannesson H."/>
        </authorList>
    </citation>
    <scope>NUCLEOTIDE SEQUENCE</scope>
    <source>
        <strain evidence="1">SMH2532-1</strain>
    </source>
</reference>
<feature type="non-terminal residue" evidence="1">
    <location>
        <position position="1"/>
    </location>
</feature>
<sequence>ESYTLITCVSTVSTVILIYTIFKTDITEEVQHTPLFKALRFTKLKTSFSNIKITLNFIKHYNR</sequence>
<accession>A0AA39Y706</accession>
<dbReference type="Proteomes" id="UP001174936">
    <property type="component" value="Unassembled WGS sequence"/>
</dbReference>
<name>A0AA39Y706_9PEZI</name>
<keyword evidence="2" id="KW-1185">Reference proteome</keyword>
<evidence type="ECO:0000313" key="1">
    <source>
        <dbReference type="EMBL" id="KAK0647118.1"/>
    </source>
</evidence>
<dbReference type="EMBL" id="JAULSV010000004">
    <property type="protein sequence ID" value="KAK0647118.1"/>
    <property type="molecule type" value="Genomic_DNA"/>
</dbReference>
<evidence type="ECO:0000313" key="2">
    <source>
        <dbReference type="Proteomes" id="UP001174936"/>
    </source>
</evidence>
<dbReference type="AlphaFoldDB" id="A0AA39Y706"/>
<organism evidence="1 2">
    <name type="scientific">Cercophora newfieldiana</name>
    <dbReference type="NCBI Taxonomy" id="92897"/>
    <lineage>
        <taxon>Eukaryota</taxon>
        <taxon>Fungi</taxon>
        <taxon>Dikarya</taxon>
        <taxon>Ascomycota</taxon>
        <taxon>Pezizomycotina</taxon>
        <taxon>Sordariomycetes</taxon>
        <taxon>Sordariomycetidae</taxon>
        <taxon>Sordariales</taxon>
        <taxon>Lasiosphaeriaceae</taxon>
        <taxon>Cercophora</taxon>
    </lineage>
</organism>
<proteinExistence type="predicted"/>
<comment type="caution">
    <text evidence="1">The sequence shown here is derived from an EMBL/GenBank/DDBJ whole genome shotgun (WGS) entry which is preliminary data.</text>
</comment>
<gene>
    <name evidence="1" type="ORF">B0T16DRAFT_327978</name>
</gene>